<feature type="domain" description="Bacterial virulence protein VirB8" evidence="6">
    <location>
        <begin position="23"/>
        <end position="227"/>
    </location>
</feature>
<feature type="transmembrane region" description="Helical" evidence="5">
    <location>
        <begin position="39"/>
        <end position="62"/>
    </location>
</feature>
<keyword evidence="4 5" id="KW-0472">Membrane</keyword>
<evidence type="ECO:0000313" key="7">
    <source>
        <dbReference type="EMBL" id="NHO54872.1"/>
    </source>
</evidence>
<dbReference type="Pfam" id="PF04335">
    <property type="entry name" value="VirB8"/>
    <property type="match status" value="1"/>
</dbReference>
<dbReference type="InterPro" id="IPR007430">
    <property type="entry name" value="VirB8"/>
</dbReference>
<keyword evidence="8" id="KW-1185">Reference proteome</keyword>
<evidence type="ECO:0000313" key="8">
    <source>
        <dbReference type="Proteomes" id="UP000597459"/>
    </source>
</evidence>
<gene>
    <name evidence="7" type="ORF">GOB87_13105</name>
</gene>
<keyword evidence="3 5" id="KW-1133">Transmembrane helix</keyword>
<reference evidence="7" key="1">
    <citation type="submission" date="2019-11" db="EMBL/GenBank/DDBJ databases">
        <title>Description of new Acetobacter species.</title>
        <authorList>
            <person name="Cleenwerck I."/>
            <person name="Sombolestani A.S."/>
        </authorList>
    </citation>
    <scope>NUCLEOTIDE SEQUENCE</scope>
    <source>
        <strain evidence="7">LMG 1626</strain>
    </source>
</reference>
<dbReference type="NCBIfam" id="NF010439">
    <property type="entry name" value="PRK13865.1"/>
    <property type="match status" value="1"/>
</dbReference>
<dbReference type="SUPFAM" id="SSF54427">
    <property type="entry name" value="NTF2-like"/>
    <property type="match status" value="1"/>
</dbReference>
<comment type="subcellular location">
    <subcellularLocation>
        <location evidence="1">Membrane</location>
        <topology evidence="1">Single-pass membrane protein</topology>
    </subcellularLocation>
</comment>
<dbReference type="GO" id="GO:0016020">
    <property type="term" value="C:membrane"/>
    <property type="evidence" value="ECO:0007669"/>
    <property type="project" value="UniProtKB-SubCell"/>
</dbReference>
<dbReference type="Proteomes" id="UP000597459">
    <property type="component" value="Unassembled WGS sequence"/>
</dbReference>
<evidence type="ECO:0000256" key="1">
    <source>
        <dbReference type="ARBA" id="ARBA00004167"/>
    </source>
</evidence>
<evidence type="ECO:0000256" key="3">
    <source>
        <dbReference type="ARBA" id="ARBA00022989"/>
    </source>
</evidence>
<evidence type="ECO:0000256" key="2">
    <source>
        <dbReference type="ARBA" id="ARBA00022692"/>
    </source>
</evidence>
<dbReference type="CDD" id="cd16424">
    <property type="entry name" value="VirB8"/>
    <property type="match status" value="1"/>
</dbReference>
<dbReference type="RefSeq" id="WP_075594838.1">
    <property type="nucleotide sequence ID" value="NZ_WOTH01000036.1"/>
</dbReference>
<organism evidence="7 8">
    <name type="scientific">Acetobacter estunensis</name>
    <dbReference type="NCBI Taxonomy" id="104097"/>
    <lineage>
        <taxon>Bacteria</taxon>
        <taxon>Pseudomonadati</taxon>
        <taxon>Pseudomonadota</taxon>
        <taxon>Alphaproteobacteria</taxon>
        <taxon>Acetobacterales</taxon>
        <taxon>Acetobacteraceae</taxon>
        <taxon>Acetobacter</taxon>
    </lineage>
</organism>
<keyword evidence="2 5" id="KW-0812">Transmembrane</keyword>
<name>A0A967BEB3_9PROT</name>
<comment type="caution">
    <text evidence="7">The sequence shown here is derived from an EMBL/GenBank/DDBJ whole genome shotgun (WGS) entry which is preliminary data.</text>
</comment>
<evidence type="ECO:0000259" key="6">
    <source>
        <dbReference type="Pfam" id="PF04335"/>
    </source>
</evidence>
<dbReference type="AlphaFoldDB" id="A0A967BEB3"/>
<protein>
    <submittedName>
        <fullName evidence="7">Type IV secretion system protein VirB8</fullName>
    </submittedName>
</protein>
<dbReference type="Gene3D" id="3.10.450.230">
    <property type="entry name" value="VirB8 protein"/>
    <property type="match status" value="1"/>
</dbReference>
<evidence type="ECO:0000256" key="5">
    <source>
        <dbReference type="SAM" id="Phobius"/>
    </source>
</evidence>
<evidence type="ECO:0000256" key="4">
    <source>
        <dbReference type="ARBA" id="ARBA00023136"/>
    </source>
</evidence>
<sequence length="229" mass="25623">MTNNEFTPPVPNEKLAEHYEQVETFQKARVRSVVRINKFLLAGLAVSMIANMGLAWSIGALLPLEKLVPMPLWVRPDGTVDSEISMSRLPKTMDEAVINSAVWQYVRLREGYTYATAQYAYDTVSLMSSDQVRDQYQSWFNFPNPKSPQVTVGKKGQIDVEEVSLAPIGNSVIQVRFRRTVSMDGQRPQVTTWTATVQILRLTDLPAKARLNNPGGVIVTSYQSSEDGV</sequence>
<dbReference type="InterPro" id="IPR032710">
    <property type="entry name" value="NTF2-like_dom_sf"/>
</dbReference>
<proteinExistence type="predicted"/>
<accession>A0A967BEB3</accession>
<dbReference type="EMBL" id="WOTH01000036">
    <property type="protein sequence ID" value="NHO54872.1"/>
    <property type="molecule type" value="Genomic_DNA"/>
</dbReference>